<proteinExistence type="predicted"/>
<name>A0A452G763_CAPHI</name>
<evidence type="ECO:0000256" key="1">
    <source>
        <dbReference type="SAM" id="MobiDB-lite"/>
    </source>
</evidence>
<dbReference type="Proteomes" id="UP000291000">
    <property type="component" value="Chromosome 4"/>
</dbReference>
<accession>A0A452G763</accession>
<evidence type="ECO:0000313" key="3">
    <source>
        <dbReference type="Proteomes" id="UP000291000"/>
    </source>
</evidence>
<reference evidence="2" key="3">
    <citation type="submission" date="2025-09" db="UniProtKB">
        <authorList>
            <consortium name="Ensembl"/>
        </authorList>
    </citation>
    <scope>IDENTIFICATION</scope>
</reference>
<reference evidence="2 3" key="1">
    <citation type="submission" date="2016-04" db="EMBL/GenBank/DDBJ databases">
        <title>Polished mammalian reference genomes with single-molecule sequencing and chromosome conformation capture applied to the Capra hircus genome.</title>
        <authorList>
            <person name="Bickhart D.M."/>
            <person name="Koren S."/>
            <person name="Rosen B."/>
            <person name="Hastie A."/>
            <person name="Liachko I."/>
            <person name="Sullivan S.T."/>
            <person name="Burton J."/>
            <person name="Sayre B.L."/>
            <person name="Huson H.J."/>
            <person name="Lee J."/>
            <person name="Lam E."/>
            <person name="Kelley C.M."/>
            <person name="Hutchison J.L."/>
            <person name="Zhou Y."/>
            <person name="Sun J."/>
            <person name="Crisa A."/>
            <person name="Schwartz J.C."/>
            <person name="Hammond J.A."/>
            <person name="Schroeder S.G."/>
            <person name="Liu G.E."/>
            <person name="Dunham M."/>
            <person name="Shendure J."/>
            <person name="Sonstegard T.S."/>
            <person name="Phillippy A.M."/>
            <person name="Van Tassell C.P."/>
            <person name="Smith T.P."/>
        </authorList>
    </citation>
    <scope>NUCLEOTIDE SEQUENCE [LARGE SCALE GENOMIC DNA]</scope>
</reference>
<evidence type="ECO:0000313" key="2">
    <source>
        <dbReference type="Ensembl" id="ENSCHIP00000032383.1"/>
    </source>
</evidence>
<dbReference type="EMBL" id="LWLT01000003">
    <property type="status" value="NOT_ANNOTATED_CDS"/>
    <property type="molecule type" value="Genomic_DNA"/>
</dbReference>
<sequence length="158" mass="17651">MSQPLGYQIPRLPRSRKRKRPPLPLLPPPAREMLPTPRQLTSETPDDQGMDPPTKQMSQLHIQDVTPPDPLARKNMPGCPTQATRQAPIPTWGQIKTLCHQAQGIASLQGSPVSPEKVFIVMLALLSCQVREHCEGFTFVQPIFAAKSPYSCPYNEYD</sequence>
<organism evidence="2 3">
    <name type="scientific">Capra hircus</name>
    <name type="common">Goat</name>
    <dbReference type="NCBI Taxonomy" id="9925"/>
    <lineage>
        <taxon>Eukaryota</taxon>
        <taxon>Metazoa</taxon>
        <taxon>Chordata</taxon>
        <taxon>Craniata</taxon>
        <taxon>Vertebrata</taxon>
        <taxon>Euteleostomi</taxon>
        <taxon>Mammalia</taxon>
        <taxon>Eutheria</taxon>
        <taxon>Laurasiatheria</taxon>
        <taxon>Artiodactyla</taxon>
        <taxon>Ruminantia</taxon>
        <taxon>Pecora</taxon>
        <taxon>Bovidae</taxon>
        <taxon>Caprinae</taxon>
        <taxon>Capra</taxon>
    </lineage>
</organism>
<reference evidence="2" key="2">
    <citation type="submission" date="2025-08" db="UniProtKB">
        <authorList>
            <consortium name="Ensembl"/>
        </authorList>
    </citation>
    <scope>IDENTIFICATION</scope>
</reference>
<dbReference type="AlphaFoldDB" id="A0A452G763"/>
<dbReference type="Ensembl" id="ENSCHIT00000040258.1">
    <property type="protein sequence ID" value="ENSCHIP00000032383.1"/>
    <property type="gene ID" value="ENSCHIG00000026383.1"/>
</dbReference>
<protein>
    <submittedName>
        <fullName evidence="2">Uncharacterized protein</fullName>
    </submittedName>
</protein>
<dbReference type="GeneTree" id="ENSGT00910000148712"/>
<keyword evidence="3" id="KW-1185">Reference proteome</keyword>
<feature type="region of interest" description="Disordered" evidence="1">
    <location>
        <begin position="1"/>
        <end position="85"/>
    </location>
</feature>